<accession>A0A2W2EM29</accession>
<proteinExistence type="predicted"/>
<evidence type="ECO:0000313" key="2">
    <source>
        <dbReference type="EMBL" id="PZG23463.1"/>
    </source>
</evidence>
<dbReference type="EMBL" id="POUD01000002">
    <property type="protein sequence ID" value="PZG23463.1"/>
    <property type="molecule type" value="Genomic_DNA"/>
</dbReference>
<comment type="caution">
    <text evidence="2">The sequence shown here is derived from an EMBL/GenBank/DDBJ whole genome shotgun (WGS) entry which is preliminary data.</text>
</comment>
<reference evidence="2 3" key="1">
    <citation type="submission" date="2018-01" db="EMBL/GenBank/DDBJ databases">
        <title>Draft genome sequence of Nonomuraea sp. KC333.</title>
        <authorList>
            <person name="Sahin N."/>
            <person name="Saygin H."/>
            <person name="Ay H."/>
        </authorList>
    </citation>
    <scope>NUCLEOTIDE SEQUENCE [LARGE SCALE GENOMIC DNA]</scope>
    <source>
        <strain evidence="2 3">KC333</strain>
    </source>
</reference>
<feature type="region of interest" description="Disordered" evidence="1">
    <location>
        <begin position="1"/>
        <end position="23"/>
    </location>
</feature>
<evidence type="ECO:0000256" key="1">
    <source>
        <dbReference type="SAM" id="MobiDB-lite"/>
    </source>
</evidence>
<evidence type="ECO:0000313" key="3">
    <source>
        <dbReference type="Proteomes" id="UP000249304"/>
    </source>
</evidence>
<name>A0A2W2EM29_9ACTN</name>
<keyword evidence="3" id="KW-1185">Reference proteome</keyword>
<sequence>LGDVYKSQVLGGLGSSRTGPPRPTNVHACAFRQLTLTVAGRPAAFLEVSCLRAGGDLRVCEV</sequence>
<feature type="non-terminal residue" evidence="2">
    <location>
        <position position="1"/>
    </location>
</feature>
<gene>
    <name evidence="2" type="ORF">C1J01_00635</name>
</gene>
<dbReference type="Proteomes" id="UP000249304">
    <property type="component" value="Unassembled WGS sequence"/>
</dbReference>
<dbReference type="AlphaFoldDB" id="A0A2W2EM29"/>
<protein>
    <submittedName>
        <fullName evidence="2">Uncharacterized protein</fullName>
    </submittedName>
</protein>
<organism evidence="2 3">
    <name type="scientific">Nonomuraea aridisoli</name>
    <dbReference type="NCBI Taxonomy" id="2070368"/>
    <lineage>
        <taxon>Bacteria</taxon>
        <taxon>Bacillati</taxon>
        <taxon>Actinomycetota</taxon>
        <taxon>Actinomycetes</taxon>
        <taxon>Streptosporangiales</taxon>
        <taxon>Streptosporangiaceae</taxon>
        <taxon>Nonomuraea</taxon>
    </lineage>
</organism>